<dbReference type="HOGENOM" id="CLU_2227935_0_0_1"/>
<dbReference type="Proteomes" id="UP000011115">
    <property type="component" value="Unassembled WGS sequence"/>
</dbReference>
<keyword evidence="1" id="KW-1133">Transmembrane helix</keyword>
<dbReference type="EnsemblPlants" id="PGSC0003DMT400086517">
    <property type="protein sequence ID" value="PGSC0003DMT400086517"/>
    <property type="gene ID" value="PGSC0003DMG400036088"/>
</dbReference>
<organism evidence="2 3">
    <name type="scientific">Solanum tuberosum</name>
    <name type="common">Potato</name>
    <dbReference type="NCBI Taxonomy" id="4113"/>
    <lineage>
        <taxon>Eukaryota</taxon>
        <taxon>Viridiplantae</taxon>
        <taxon>Streptophyta</taxon>
        <taxon>Embryophyta</taxon>
        <taxon>Tracheophyta</taxon>
        <taxon>Spermatophyta</taxon>
        <taxon>Magnoliopsida</taxon>
        <taxon>eudicotyledons</taxon>
        <taxon>Gunneridae</taxon>
        <taxon>Pentapetalae</taxon>
        <taxon>asterids</taxon>
        <taxon>lamiids</taxon>
        <taxon>Solanales</taxon>
        <taxon>Solanaceae</taxon>
        <taxon>Solanoideae</taxon>
        <taxon>Solaneae</taxon>
        <taxon>Solanum</taxon>
    </lineage>
</organism>
<evidence type="ECO:0000313" key="2">
    <source>
        <dbReference type="EnsemblPlants" id="PGSC0003DMT400086517"/>
    </source>
</evidence>
<name>M1DBX6_SOLTU</name>
<keyword evidence="3" id="KW-1185">Reference proteome</keyword>
<sequence length="106" mass="11371">MTSGPPKLLSLTFPKAPSRLFPRTVVKTTGRDVARGLGAVSWPQGLAYHQAKSSSRALLRTMAKTTGREVARESWVVLGQGWAALAFGLGLAPLAWHLPLQPVTKP</sequence>
<evidence type="ECO:0000256" key="1">
    <source>
        <dbReference type="SAM" id="Phobius"/>
    </source>
</evidence>
<dbReference type="Gramene" id="PGSC0003DMT400086517">
    <property type="protein sequence ID" value="PGSC0003DMT400086517"/>
    <property type="gene ID" value="PGSC0003DMG400036088"/>
</dbReference>
<keyword evidence="1" id="KW-0812">Transmembrane</keyword>
<feature type="transmembrane region" description="Helical" evidence="1">
    <location>
        <begin position="75"/>
        <end position="96"/>
    </location>
</feature>
<keyword evidence="1" id="KW-0472">Membrane</keyword>
<reference evidence="3" key="1">
    <citation type="journal article" date="2011" name="Nature">
        <title>Genome sequence and analysis of the tuber crop potato.</title>
        <authorList>
            <consortium name="The Potato Genome Sequencing Consortium"/>
        </authorList>
    </citation>
    <scope>NUCLEOTIDE SEQUENCE [LARGE SCALE GENOMIC DNA]</scope>
    <source>
        <strain evidence="3">cv. DM1-3 516 R44</strain>
    </source>
</reference>
<dbReference type="PaxDb" id="4113-PGSC0003DMT400086517"/>
<reference evidence="2" key="2">
    <citation type="submission" date="2015-06" db="UniProtKB">
        <authorList>
            <consortium name="EnsemblPlants"/>
        </authorList>
    </citation>
    <scope>IDENTIFICATION</scope>
    <source>
        <strain evidence="2">DM1-3 516 R44</strain>
    </source>
</reference>
<dbReference type="AlphaFoldDB" id="M1DBX6"/>
<accession>M1DBX6</accession>
<protein>
    <submittedName>
        <fullName evidence="2">Uncharacterized protein</fullName>
    </submittedName>
</protein>
<evidence type="ECO:0000313" key="3">
    <source>
        <dbReference type="Proteomes" id="UP000011115"/>
    </source>
</evidence>
<proteinExistence type="predicted"/>
<dbReference type="InParanoid" id="M1DBX6"/>